<dbReference type="InterPro" id="IPR001611">
    <property type="entry name" value="Leu-rich_rpt"/>
</dbReference>
<dbReference type="PANTHER" id="PTHR46761">
    <property type="entry name" value="RAN GTPASE-ACTIVATING PROTEIN 1"/>
    <property type="match status" value="1"/>
</dbReference>
<feature type="compositionally biased region" description="Low complexity" evidence="1">
    <location>
        <begin position="159"/>
        <end position="178"/>
    </location>
</feature>
<dbReference type="Pfam" id="PF13516">
    <property type="entry name" value="LRR_6"/>
    <property type="match status" value="4"/>
</dbReference>
<dbReference type="InterPro" id="IPR032675">
    <property type="entry name" value="LRR_dom_sf"/>
</dbReference>
<organism evidence="2 3">
    <name type="scientific">Tieghemostelium lacteum</name>
    <name type="common">Slime mold</name>
    <name type="synonym">Dictyostelium lacteum</name>
    <dbReference type="NCBI Taxonomy" id="361077"/>
    <lineage>
        <taxon>Eukaryota</taxon>
        <taxon>Amoebozoa</taxon>
        <taxon>Evosea</taxon>
        <taxon>Eumycetozoa</taxon>
        <taxon>Dictyostelia</taxon>
        <taxon>Dictyosteliales</taxon>
        <taxon>Raperosteliaceae</taxon>
        <taxon>Tieghemostelium</taxon>
    </lineage>
</organism>
<dbReference type="OrthoDB" id="120976at2759"/>
<feature type="region of interest" description="Disordered" evidence="1">
    <location>
        <begin position="1"/>
        <end position="103"/>
    </location>
</feature>
<comment type="caution">
    <text evidence="2">The sequence shown here is derived from an EMBL/GenBank/DDBJ whole genome shotgun (WGS) entry which is preliminary data.</text>
</comment>
<feature type="compositionally biased region" description="Polar residues" evidence="1">
    <location>
        <begin position="1"/>
        <end position="14"/>
    </location>
</feature>
<evidence type="ECO:0000313" key="2">
    <source>
        <dbReference type="EMBL" id="KYR03007.1"/>
    </source>
</evidence>
<keyword evidence="3" id="KW-1185">Reference proteome</keyword>
<protein>
    <submittedName>
        <fullName evidence="2">Leucine-rich repeat-containing protein (LRR)</fullName>
    </submittedName>
</protein>
<accession>A0A152AAA7</accession>
<dbReference type="GO" id="GO:0005096">
    <property type="term" value="F:GTPase activator activity"/>
    <property type="evidence" value="ECO:0007669"/>
    <property type="project" value="InterPro"/>
</dbReference>
<dbReference type="FunCoup" id="A0A152AAA7">
    <property type="interactions" value="425"/>
</dbReference>
<dbReference type="InParanoid" id="A0A152AAA7"/>
<evidence type="ECO:0000313" key="3">
    <source>
        <dbReference type="Proteomes" id="UP000076078"/>
    </source>
</evidence>
<sequence length="748" mass="83605">MKKVNSFENQNNYEFSPPPKIHIDNLVSSGGSGSLSPPSPRSLTSSSESNSGGRLRRASSPLAFLQSLSPKNKKKNKKKTEFDPLSLMGDINTTNSDSRSSSIDSGYYKPLLNKILNINNLPHRILIKIFNYLIIDKFDTVKLEIRKSKQKPQQLVSLDNNNNNNNNNSKSSSSIKGFGKSKKKSISKDEEDEEDKQNDNIDLESICLVCKLWGLEIAPQVFHYFIVKSPKDLKSLIGLVTQGLQEGGRKFQFYYISMIIDKSSTYQKFMNILKHRMPDKLPDKFVKATTKPILSNLFSKSLFAQFFENSTSTRYFRFYQKWMSKDNFSAIGMALRSNTSICHLSFRNNNLEDVIVEDVIKALYDNQTITYLDLCGNKLGYQTAHELAMVLTKNRHLETIDLFYNNINTDGGSALFKALRINSTLKNLYLRWNHIKTPAAIDLAETIKLNNTLQSIQLDRIEDAGGGCLFEALCENSSIVEINLSDCAFQQKSSVAISKVLSSKISKLSVLNLKSNQLGLLIRPLAISLGSCQHLTKLNLADNRISDDTGYLLGESLGENKSLTSLSLSMNGLSNHFSESLSLALRINQTLLALDISANKITFEGAKMIAESLQSNSSLKLLNLNQNSLSPQFGPIIAETLKLNQTLTHLEMAYTGLRNEGSLPISKVLALPTLHIKKLNLSENSISDQVGIEFANALATNQFLQDLDLSYNTLSSKSKEIFEQSLLTNLSIINLTYSSVPLKWKFQI</sequence>
<gene>
    <name evidence="2" type="ORF">DLAC_00493</name>
</gene>
<proteinExistence type="predicted"/>
<dbReference type="InterPro" id="IPR045203">
    <property type="entry name" value="RanGAP1/2"/>
</dbReference>
<dbReference type="Proteomes" id="UP000076078">
    <property type="component" value="Unassembled WGS sequence"/>
</dbReference>
<dbReference type="EMBL" id="LODT01000001">
    <property type="protein sequence ID" value="KYR03007.1"/>
    <property type="molecule type" value="Genomic_DNA"/>
</dbReference>
<evidence type="ECO:0000256" key="1">
    <source>
        <dbReference type="SAM" id="MobiDB-lite"/>
    </source>
</evidence>
<dbReference type="Gene3D" id="3.80.10.10">
    <property type="entry name" value="Ribonuclease Inhibitor"/>
    <property type="match status" value="4"/>
</dbReference>
<dbReference type="PANTHER" id="PTHR46761:SF2">
    <property type="entry name" value="RAN GTPASE-ACTIVATING PROTEIN 1"/>
    <property type="match status" value="1"/>
</dbReference>
<name>A0A152AAA7_TIELA</name>
<dbReference type="SMART" id="SM00368">
    <property type="entry name" value="LRR_RI"/>
    <property type="match status" value="11"/>
</dbReference>
<feature type="compositionally biased region" description="Low complexity" evidence="1">
    <location>
        <begin position="91"/>
        <end position="103"/>
    </location>
</feature>
<dbReference type="OMA" id="FRFYQKW"/>
<dbReference type="AlphaFoldDB" id="A0A152AAA7"/>
<feature type="region of interest" description="Disordered" evidence="1">
    <location>
        <begin position="152"/>
        <end position="195"/>
    </location>
</feature>
<feature type="compositionally biased region" description="Low complexity" evidence="1">
    <location>
        <begin position="41"/>
        <end position="53"/>
    </location>
</feature>
<dbReference type="STRING" id="361077.A0A152AAA7"/>
<reference evidence="2 3" key="1">
    <citation type="submission" date="2015-12" db="EMBL/GenBank/DDBJ databases">
        <title>Dictyostelia acquired genes for synthesis and detection of signals that induce cell-type specialization by lateral gene transfer from prokaryotes.</title>
        <authorList>
            <person name="Gloeckner G."/>
            <person name="Schaap P."/>
        </authorList>
    </citation>
    <scope>NUCLEOTIDE SEQUENCE [LARGE SCALE GENOMIC DNA]</scope>
    <source>
        <strain evidence="2 3">TK</strain>
    </source>
</reference>
<dbReference type="SUPFAM" id="SSF52047">
    <property type="entry name" value="RNI-like"/>
    <property type="match status" value="2"/>
</dbReference>